<dbReference type="AlphaFoldDB" id="A0AAD6Z7K6"/>
<evidence type="ECO:0000313" key="2">
    <source>
        <dbReference type="EMBL" id="KAJ7310078.1"/>
    </source>
</evidence>
<evidence type="ECO:0000313" key="3">
    <source>
        <dbReference type="Proteomes" id="UP001218218"/>
    </source>
</evidence>
<organism evidence="2 3">
    <name type="scientific">Mycena albidolilacea</name>
    <dbReference type="NCBI Taxonomy" id="1033008"/>
    <lineage>
        <taxon>Eukaryota</taxon>
        <taxon>Fungi</taxon>
        <taxon>Dikarya</taxon>
        <taxon>Basidiomycota</taxon>
        <taxon>Agaricomycotina</taxon>
        <taxon>Agaricomycetes</taxon>
        <taxon>Agaricomycetidae</taxon>
        <taxon>Agaricales</taxon>
        <taxon>Marasmiineae</taxon>
        <taxon>Mycenaceae</taxon>
        <taxon>Mycena</taxon>
    </lineage>
</organism>
<feature type="region of interest" description="Disordered" evidence="1">
    <location>
        <begin position="355"/>
        <end position="457"/>
    </location>
</feature>
<evidence type="ECO:0000256" key="1">
    <source>
        <dbReference type="SAM" id="MobiDB-lite"/>
    </source>
</evidence>
<protein>
    <submittedName>
        <fullName evidence="2">Uncharacterized protein</fullName>
    </submittedName>
</protein>
<feature type="compositionally biased region" description="Polar residues" evidence="1">
    <location>
        <begin position="409"/>
        <end position="420"/>
    </location>
</feature>
<reference evidence="2" key="1">
    <citation type="submission" date="2023-03" db="EMBL/GenBank/DDBJ databases">
        <title>Massive genome expansion in bonnet fungi (Mycena s.s.) driven by repeated elements and novel gene families across ecological guilds.</title>
        <authorList>
            <consortium name="Lawrence Berkeley National Laboratory"/>
            <person name="Harder C.B."/>
            <person name="Miyauchi S."/>
            <person name="Viragh M."/>
            <person name="Kuo A."/>
            <person name="Thoen E."/>
            <person name="Andreopoulos B."/>
            <person name="Lu D."/>
            <person name="Skrede I."/>
            <person name="Drula E."/>
            <person name="Henrissat B."/>
            <person name="Morin E."/>
            <person name="Kohler A."/>
            <person name="Barry K."/>
            <person name="LaButti K."/>
            <person name="Morin E."/>
            <person name="Salamov A."/>
            <person name="Lipzen A."/>
            <person name="Mereny Z."/>
            <person name="Hegedus B."/>
            <person name="Baldrian P."/>
            <person name="Stursova M."/>
            <person name="Weitz H."/>
            <person name="Taylor A."/>
            <person name="Grigoriev I.V."/>
            <person name="Nagy L.G."/>
            <person name="Martin F."/>
            <person name="Kauserud H."/>
        </authorList>
    </citation>
    <scope>NUCLEOTIDE SEQUENCE</scope>
    <source>
        <strain evidence="2">CBHHK002</strain>
    </source>
</reference>
<accession>A0AAD6Z7K6</accession>
<feature type="compositionally biased region" description="Basic residues" evidence="1">
    <location>
        <begin position="10"/>
        <end position="26"/>
    </location>
</feature>
<comment type="caution">
    <text evidence="2">The sequence shown here is derived from an EMBL/GenBank/DDBJ whole genome shotgun (WGS) entry which is preliminary data.</text>
</comment>
<sequence length="665" mass="72625">MTTSSPKLKQSQKTKKASEQRRKRRQALQQYAERNAETLREKAKERMRRLHTAHTAQNKSSDRSLADFDYRERKRRQKYIENYGGRSYHQFYYPLLEFFGEGNLTGVTIIDETKHRRSKKFKLEITEEYEDAKRRFQLGKKPKHFFYLVREPLAGEKAAIYSLKSAAENTLPWTGSFEIVRCKTIAQAVYEWHRWCQDAHLTCDLTYLANIHRTLQHRSAPPPTPADSAVYVPGSKSEEEEVLRATHPTHPTRCWVREVTPDSGGYCVLPDTEHPIILPIDNKAAKKLGIGMDGIKAEVGSGTMRIKREGGTARVKHEGISADGVKVEVGSGTVRIKRKGSTMCVKRAGGAVGVNREVEGGMDHEGDGTRLEAGATPSKHRRGVSTPVPLFDEDSPPPRSSLRVPSHHTAWSVSSRQPLNTPMPLFEEDSPPTLPHPGASRSIPAASPPSPPSHMTPARVVPAAHAAAASHAPSIAAAAVSHAPSITDAVSRTLATNADVSRAPSIAAAVSSRTPAQQRCGAWNGSTSVSNNIFVGDFTGCSSHLPLDKFCLVGFCVDEWFWGRHVGGLKAGGRPGEGSSASVSGAASSSRFSSVSTAPSSRSTVATGPFYFNSTQQKFFRSMDMAMASMDQNNVVVIVSSAVEMAAAIEKGKKVDRGEDVNMEE</sequence>
<feature type="region of interest" description="Disordered" evidence="1">
    <location>
        <begin position="1"/>
        <end position="68"/>
    </location>
</feature>
<dbReference type="EMBL" id="JARIHO010000079">
    <property type="protein sequence ID" value="KAJ7310078.1"/>
    <property type="molecule type" value="Genomic_DNA"/>
</dbReference>
<feature type="compositionally biased region" description="Basic and acidic residues" evidence="1">
    <location>
        <begin position="356"/>
        <end position="370"/>
    </location>
</feature>
<keyword evidence="3" id="KW-1185">Reference proteome</keyword>
<feature type="compositionally biased region" description="Basic and acidic residues" evidence="1">
    <location>
        <begin position="34"/>
        <end position="44"/>
    </location>
</feature>
<name>A0AAD6Z7K6_9AGAR</name>
<gene>
    <name evidence="2" type="ORF">DFH08DRAFT_974431</name>
</gene>
<proteinExistence type="predicted"/>
<dbReference type="Proteomes" id="UP001218218">
    <property type="component" value="Unassembled WGS sequence"/>
</dbReference>